<reference evidence="1 2" key="1">
    <citation type="submission" date="2016-03" db="EMBL/GenBank/DDBJ databases">
        <title>Cyphomyrmex costatus WGS genome.</title>
        <authorList>
            <person name="Nygaard S."/>
            <person name="Hu H."/>
            <person name="Boomsma J."/>
            <person name="Zhang G."/>
        </authorList>
    </citation>
    <scope>NUCLEOTIDE SEQUENCE [LARGE SCALE GENOMIC DNA]</scope>
    <source>
        <strain evidence="1">MS0001</strain>
        <tissue evidence="1">Whole body</tissue>
    </source>
</reference>
<dbReference type="AlphaFoldDB" id="A0A151IJN8"/>
<sequence length="656" mass="74175">MFGSYLEGVDLEQTSVSELRQGLNKVKETWGNFSSVQAAIEEIENAPEHVDNHNEERNIFEDRYFSIAAGLETLIERKLTAQSPNLAQVTRGSRGGTPFAQESSVATEHLKLPRVNLPTFSGAFDEWIPFRNMFQSMIDSNIALPEVQKMQYLISVLKGEARDVIGSLEVSDENYVEAWEMLKERYDDSDDVLKHLRALKALKRPTEHWDDLIVYLVTSRLDQKTSRAWEVTVKKGEVPTLKQLTDFLAQHSKALEASSRMIRPTVSASHDKGGSSKAAAVNLAIDNNKCAFCLKEGHVIYKCYEYLKLEVNERVKEARSRKLCLNCLRDTSHLAKQCTLGPCRKCKKRHNTLLHWEQTPSKNSVAVPNESSTNAQEKVVATIVSDANATRINKQVLLATAIVKVMDIKGNAVLCRALLDSGSQSCFVTNDCARRLALRQYSTNIPICGLGGMSTETRKAARISISSRINNFQVNLNFLVVKNITQALPTNSIQMNEVQIPKGIELAEFHKASKVDMLLGAEIFLELLCIGRIKLAPAQPTWQKTLFGWVVSGNLLIPDGKQNGTTCNLVTNEQLNLNLKRFWQLESNERKDTRSPEERVCEEQFIKTYRRNDEGRFIVSLPTKDERLRKLGDSRDIAIRRFKNLERRFEKQSSLK</sequence>
<dbReference type="InterPro" id="IPR021109">
    <property type="entry name" value="Peptidase_aspartic_dom_sf"/>
</dbReference>
<evidence type="ECO:0000313" key="2">
    <source>
        <dbReference type="Proteomes" id="UP000078542"/>
    </source>
</evidence>
<evidence type="ECO:0000313" key="1">
    <source>
        <dbReference type="EMBL" id="KYN03597.1"/>
    </source>
</evidence>
<dbReference type="Pfam" id="PF03564">
    <property type="entry name" value="DUF1759"/>
    <property type="match status" value="1"/>
</dbReference>
<name>A0A151IJN8_9HYME</name>
<keyword evidence="2" id="KW-1185">Reference proteome</keyword>
<organism evidence="1 2">
    <name type="scientific">Cyphomyrmex costatus</name>
    <dbReference type="NCBI Taxonomy" id="456900"/>
    <lineage>
        <taxon>Eukaryota</taxon>
        <taxon>Metazoa</taxon>
        <taxon>Ecdysozoa</taxon>
        <taxon>Arthropoda</taxon>
        <taxon>Hexapoda</taxon>
        <taxon>Insecta</taxon>
        <taxon>Pterygota</taxon>
        <taxon>Neoptera</taxon>
        <taxon>Endopterygota</taxon>
        <taxon>Hymenoptera</taxon>
        <taxon>Apocrita</taxon>
        <taxon>Aculeata</taxon>
        <taxon>Formicoidea</taxon>
        <taxon>Formicidae</taxon>
        <taxon>Myrmicinae</taxon>
        <taxon>Cyphomyrmex</taxon>
    </lineage>
</organism>
<protein>
    <submittedName>
        <fullName evidence="1">Uncharacterized protein</fullName>
    </submittedName>
</protein>
<dbReference type="Proteomes" id="UP000078542">
    <property type="component" value="Unassembled WGS sequence"/>
</dbReference>
<dbReference type="PANTHER" id="PTHR47331">
    <property type="entry name" value="PHD-TYPE DOMAIN-CONTAINING PROTEIN"/>
    <property type="match status" value="1"/>
</dbReference>
<dbReference type="STRING" id="456900.A0A151IJN8"/>
<dbReference type="Gene3D" id="2.40.70.10">
    <property type="entry name" value="Acid Proteases"/>
    <property type="match status" value="1"/>
</dbReference>
<dbReference type="EMBL" id="KQ977311">
    <property type="protein sequence ID" value="KYN03597.1"/>
    <property type="molecule type" value="Genomic_DNA"/>
</dbReference>
<gene>
    <name evidence="1" type="ORF">ALC62_05551</name>
</gene>
<dbReference type="PANTHER" id="PTHR47331:SF1">
    <property type="entry name" value="GAG-LIKE PROTEIN"/>
    <property type="match status" value="1"/>
</dbReference>
<accession>A0A151IJN8</accession>
<proteinExistence type="predicted"/>
<dbReference type="CDD" id="cd00303">
    <property type="entry name" value="retropepsin_like"/>
    <property type="match status" value="1"/>
</dbReference>
<dbReference type="InterPro" id="IPR005312">
    <property type="entry name" value="DUF1759"/>
</dbReference>